<sequence length="101" mass="11151">MGPEERSHHAREMQTEAISADALEQMIETARADSAGRSGYVFSSFSTSGVSSVRTFRACTDLAPVRTKLEPSFKTRSCTTFFGFERASGEHRSKLAPLKCR</sequence>
<evidence type="ECO:0000313" key="2">
    <source>
        <dbReference type="Proteomes" id="UP000603453"/>
    </source>
</evidence>
<keyword evidence="2" id="KW-1185">Reference proteome</keyword>
<gene>
    <name evidence="1" type="ORF">INT47_003000</name>
</gene>
<protein>
    <submittedName>
        <fullName evidence="1">Uncharacterized protein</fullName>
    </submittedName>
</protein>
<dbReference type="AlphaFoldDB" id="A0A8H7QSJ8"/>
<organism evidence="1 2">
    <name type="scientific">Mucor saturninus</name>
    <dbReference type="NCBI Taxonomy" id="64648"/>
    <lineage>
        <taxon>Eukaryota</taxon>
        <taxon>Fungi</taxon>
        <taxon>Fungi incertae sedis</taxon>
        <taxon>Mucoromycota</taxon>
        <taxon>Mucoromycotina</taxon>
        <taxon>Mucoromycetes</taxon>
        <taxon>Mucorales</taxon>
        <taxon>Mucorineae</taxon>
        <taxon>Mucoraceae</taxon>
        <taxon>Mucor</taxon>
    </lineage>
</organism>
<accession>A0A8H7QSJ8</accession>
<dbReference type="EMBL" id="JAEPRD010000119">
    <property type="protein sequence ID" value="KAG2197973.1"/>
    <property type="molecule type" value="Genomic_DNA"/>
</dbReference>
<dbReference type="OrthoDB" id="2430203at2759"/>
<reference evidence="1" key="1">
    <citation type="submission" date="2020-12" db="EMBL/GenBank/DDBJ databases">
        <title>Metabolic potential, ecology and presence of endohyphal bacteria is reflected in genomic diversity of Mucoromycotina.</title>
        <authorList>
            <person name="Muszewska A."/>
            <person name="Okrasinska A."/>
            <person name="Steczkiewicz K."/>
            <person name="Drgas O."/>
            <person name="Orlowska M."/>
            <person name="Perlinska-Lenart U."/>
            <person name="Aleksandrzak-Piekarczyk T."/>
            <person name="Szatraj K."/>
            <person name="Zielenkiewicz U."/>
            <person name="Pilsyk S."/>
            <person name="Malc E."/>
            <person name="Mieczkowski P."/>
            <person name="Kruszewska J.S."/>
            <person name="Biernat P."/>
            <person name="Pawlowska J."/>
        </authorList>
    </citation>
    <scope>NUCLEOTIDE SEQUENCE</scope>
    <source>
        <strain evidence="1">WA0000017839</strain>
    </source>
</reference>
<comment type="caution">
    <text evidence="1">The sequence shown here is derived from an EMBL/GenBank/DDBJ whole genome shotgun (WGS) entry which is preliminary data.</text>
</comment>
<proteinExistence type="predicted"/>
<evidence type="ECO:0000313" key="1">
    <source>
        <dbReference type="EMBL" id="KAG2197973.1"/>
    </source>
</evidence>
<name>A0A8H7QSJ8_9FUNG</name>
<dbReference type="Proteomes" id="UP000603453">
    <property type="component" value="Unassembled WGS sequence"/>
</dbReference>